<evidence type="ECO:0000256" key="10">
    <source>
        <dbReference type="RuleBase" id="RU004181"/>
    </source>
</evidence>
<evidence type="ECO:0000313" key="11">
    <source>
        <dbReference type="EMBL" id="ASY10515.1"/>
    </source>
</evidence>
<dbReference type="Proteomes" id="UP000217144">
    <property type="component" value="Chromosome"/>
</dbReference>
<dbReference type="PRINTS" id="PR00781">
    <property type="entry name" value="LIPOSIGPTASE"/>
</dbReference>
<comment type="similarity">
    <text evidence="1 9 10">Belongs to the peptidase A8 family.</text>
</comment>
<name>A0AAC9YQY1_9ACTN</name>
<evidence type="ECO:0000256" key="2">
    <source>
        <dbReference type="ARBA" id="ARBA00022475"/>
    </source>
</evidence>
<feature type="active site" evidence="9">
    <location>
        <position position="122"/>
    </location>
</feature>
<evidence type="ECO:0000256" key="8">
    <source>
        <dbReference type="ARBA" id="ARBA00023136"/>
    </source>
</evidence>
<reference evidence="11 12" key="1">
    <citation type="submission" date="2016-07" db="EMBL/GenBank/DDBJ databases">
        <title>High microdiversification within the ubiquitous acI lineage of Actinobacteria.</title>
        <authorList>
            <person name="Neuenschwander S.M."/>
            <person name="Salcher M."/>
            <person name="Ghai R."/>
            <person name="Pernthaler J."/>
        </authorList>
    </citation>
    <scope>NUCLEOTIDE SEQUENCE [LARGE SCALE GENOMIC DNA]</scope>
    <source>
        <strain evidence="11">MMS-21-148</strain>
    </source>
</reference>
<evidence type="ECO:0000256" key="5">
    <source>
        <dbReference type="ARBA" id="ARBA00022750"/>
    </source>
</evidence>
<evidence type="ECO:0000256" key="9">
    <source>
        <dbReference type="HAMAP-Rule" id="MF_00161"/>
    </source>
</evidence>
<dbReference type="KEGG" id="plan:A1s21148_03025"/>
<evidence type="ECO:0000256" key="3">
    <source>
        <dbReference type="ARBA" id="ARBA00022670"/>
    </source>
</evidence>
<feature type="transmembrane region" description="Helical" evidence="9">
    <location>
        <begin position="89"/>
        <end position="110"/>
    </location>
</feature>
<feature type="active site" evidence="9">
    <location>
        <position position="136"/>
    </location>
</feature>
<evidence type="ECO:0000256" key="4">
    <source>
        <dbReference type="ARBA" id="ARBA00022692"/>
    </source>
</evidence>
<keyword evidence="5 9" id="KW-0064">Aspartyl protease</keyword>
<dbReference type="Pfam" id="PF01252">
    <property type="entry name" value="Peptidase_A8"/>
    <property type="match status" value="1"/>
</dbReference>
<accession>A0AAC9YQY1</accession>
<gene>
    <name evidence="9" type="primary">lspA</name>
    <name evidence="11" type="ORF">A1s21148_03025</name>
</gene>
<keyword evidence="12" id="KW-1185">Reference proteome</keyword>
<evidence type="ECO:0000256" key="1">
    <source>
        <dbReference type="ARBA" id="ARBA00006139"/>
    </source>
</evidence>
<evidence type="ECO:0000256" key="7">
    <source>
        <dbReference type="ARBA" id="ARBA00022989"/>
    </source>
</evidence>
<dbReference type="GO" id="GO:0005886">
    <property type="term" value="C:plasma membrane"/>
    <property type="evidence" value="ECO:0007669"/>
    <property type="project" value="UniProtKB-SubCell"/>
</dbReference>
<dbReference type="EMBL" id="CP016769">
    <property type="protein sequence ID" value="ASY10515.1"/>
    <property type="molecule type" value="Genomic_DNA"/>
</dbReference>
<dbReference type="GO" id="GO:0006508">
    <property type="term" value="P:proteolysis"/>
    <property type="evidence" value="ECO:0007669"/>
    <property type="project" value="UniProtKB-KW"/>
</dbReference>
<dbReference type="InterPro" id="IPR001872">
    <property type="entry name" value="Peptidase_A8"/>
</dbReference>
<keyword evidence="6 9" id="KW-0378">Hydrolase</keyword>
<comment type="function">
    <text evidence="9">This protein specifically catalyzes the removal of signal peptides from prolipoproteins.</text>
</comment>
<keyword evidence="4 9" id="KW-0812">Transmembrane</keyword>
<evidence type="ECO:0000313" key="12">
    <source>
        <dbReference type="Proteomes" id="UP000217144"/>
    </source>
</evidence>
<organism evidence="11 12">
    <name type="scientific">Candidatus Planktophila lacus</name>
    <dbReference type="NCBI Taxonomy" id="1884913"/>
    <lineage>
        <taxon>Bacteria</taxon>
        <taxon>Bacillati</taxon>
        <taxon>Actinomycetota</taxon>
        <taxon>Actinomycetes</taxon>
        <taxon>Candidatus Nanopelagicales</taxon>
        <taxon>Candidatus Nanopelagicaceae</taxon>
        <taxon>Candidatus Planktophila</taxon>
    </lineage>
</organism>
<dbReference type="GO" id="GO:0004190">
    <property type="term" value="F:aspartic-type endopeptidase activity"/>
    <property type="evidence" value="ECO:0007669"/>
    <property type="project" value="UniProtKB-UniRule"/>
</dbReference>
<feature type="transmembrane region" description="Helical" evidence="9">
    <location>
        <begin position="55"/>
        <end position="82"/>
    </location>
</feature>
<comment type="subcellular location">
    <subcellularLocation>
        <location evidence="9">Cell membrane</location>
        <topology evidence="9">Multi-pass membrane protein</topology>
    </subcellularLocation>
</comment>
<comment type="catalytic activity">
    <reaction evidence="9">
        <text>Release of signal peptides from bacterial membrane prolipoproteins. Hydrolyzes -Xaa-Yaa-Zaa-|-(S,diacylglyceryl)Cys-, in which Xaa is hydrophobic (preferably Leu), and Yaa (Ala or Ser) and Zaa (Gly or Ala) have small, neutral side chains.</text>
        <dbReference type="EC" id="3.4.23.36"/>
    </reaction>
</comment>
<keyword evidence="3 9" id="KW-0645">Protease</keyword>
<dbReference type="NCBIfam" id="TIGR00077">
    <property type="entry name" value="lspA"/>
    <property type="match status" value="1"/>
</dbReference>
<comment type="pathway">
    <text evidence="9">Protein modification; lipoprotein biosynthesis (signal peptide cleavage).</text>
</comment>
<dbReference type="PANTHER" id="PTHR33695:SF1">
    <property type="entry name" value="LIPOPROTEIN SIGNAL PEPTIDASE"/>
    <property type="match status" value="1"/>
</dbReference>
<evidence type="ECO:0000256" key="6">
    <source>
        <dbReference type="ARBA" id="ARBA00022801"/>
    </source>
</evidence>
<dbReference type="PANTHER" id="PTHR33695">
    <property type="entry name" value="LIPOPROTEIN SIGNAL PEPTIDASE"/>
    <property type="match status" value="1"/>
</dbReference>
<keyword evidence="2 9" id="KW-1003">Cell membrane</keyword>
<protein>
    <recommendedName>
        <fullName evidence="9">Lipoprotein signal peptidase</fullName>
        <ecNumber evidence="9">3.4.23.36</ecNumber>
    </recommendedName>
    <alternativeName>
        <fullName evidence="9">Prolipoprotein signal peptidase</fullName>
    </alternativeName>
    <alternativeName>
        <fullName evidence="9">Signal peptidase II</fullName>
        <shortName evidence="9">SPase II</shortName>
    </alternativeName>
</protein>
<dbReference type="RefSeq" id="WP_095671003.1">
    <property type="nucleotide sequence ID" value="NZ_CP016769.1"/>
</dbReference>
<keyword evidence="7 9" id="KW-1133">Transmembrane helix</keyword>
<dbReference type="HAMAP" id="MF_00161">
    <property type="entry name" value="LspA"/>
    <property type="match status" value="1"/>
</dbReference>
<proteinExistence type="inferred from homology"/>
<dbReference type="EC" id="3.4.23.36" evidence="9"/>
<keyword evidence="8 9" id="KW-0472">Membrane</keyword>
<comment type="caution">
    <text evidence="9">Lacks conserved residue(s) required for the propagation of feature annotation.</text>
</comment>
<feature type="transmembrane region" description="Helical" evidence="9">
    <location>
        <begin position="130"/>
        <end position="151"/>
    </location>
</feature>
<sequence length="171" mass="18492">MRLSPLSKRLYSIAWAIWLIDFATKTWAIANLDSRDPIKLIGSFLQLTLVKNSGAAFSFATGATLILSIFACCVVAAIAYYAPKITSKGWAIVIGLALGGIVGNLTDRIFRAPGFFTGHVIDWIELPNWPVFNIADSAIVVATAIAVVLSIKNISPIEPANIEKKDRSEEA</sequence>
<dbReference type="AlphaFoldDB" id="A0AAC9YQY1"/>